<dbReference type="Proteomes" id="UP000715781">
    <property type="component" value="Unassembled WGS sequence"/>
</dbReference>
<evidence type="ECO:0000313" key="2">
    <source>
        <dbReference type="EMBL" id="MBW4565402.1"/>
    </source>
</evidence>
<gene>
    <name evidence="2" type="ORF">KME32_30825</name>
</gene>
<evidence type="ECO:0008006" key="4">
    <source>
        <dbReference type="Google" id="ProtNLM"/>
    </source>
</evidence>
<dbReference type="PROSITE" id="PS51257">
    <property type="entry name" value="PROKAR_LIPOPROTEIN"/>
    <property type="match status" value="1"/>
</dbReference>
<accession>A0A951Q4Y4</accession>
<keyword evidence="1" id="KW-0472">Membrane</keyword>
<feature type="transmembrane region" description="Helical" evidence="1">
    <location>
        <begin position="175"/>
        <end position="194"/>
    </location>
</feature>
<proteinExistence type="predicted"/>
<reference evidence="2" key="1">
    <citation type="submission" date="2021-05" db="EMBL/GenBank/DDBJ databases">
        <authorList>
            <person name="Pietrasiak N."/>
            <person name="Ward R."/>
            <person name="Stajich J.E."/>
            <person name="Kurbessoian T."/>
        </authorList>
    </citation>
    <scope>NUCLEOTIDE SEQUENCE</scope>
    <source>
        <strain evidence="2">JT2-VF2</strain>
    </source>
</reference>
<keyword evidence="1" id="KW-0812">Transmembrane</keyword>
<keyword evidence="1" id="KW-1133">Transmembrane helix</keyword>
<dbReference type="EMBL" id="JAHHHN010000036">
    <property type="protein sequence ID" value="MBW4565402.1"/>
    <property type="molecule type" value="Genomic_DNA"/>
</dbReference>
<comment type="caution">
    <text evidence="2">The sequence shown here is derived from an EMBL/GenBank/DDBJ whole genome shotgun (WGS) entry which is preliminary data.</text>
</comment>
<name>A0A951Q4Y4_9NOST</name>
<organism evidence="2 3">
    <name type="scientific">Mojavia pulchra JT2-VF2</name>
    <dbReference type="NCBI Taxonomy" id="287848"/>
    <lineage>
        <taxon>Bacteria</taxon>
        <taxon>Bacillati</taxon>
        <taxon>Cyanobacteriota</taxon>
        <taxon>Cyanophyceae</taxon>
        <taxon>Nostocales</taxon>
        <taxon>Nostocaceae</taxon>
    </lineage>
</organism>
<sequence>MIRLISDRRILNLSLATCVTLGITACLPSKVMALITGFTDVYSTSNWTLTNSNADGTIDDSNATTVYLSGGNNGSGSNGTTDWTISIDSTRAGMLAFDWIYSTLDTEGDDTAGYLLNNIFYQLAASEGEASTSPVTVAVNSGDIFGFRVQTLQNNGGAGVFNVNNFQAQPVPYEFSPTLGLVMIFGLNGVYWQWRKLQSKSRVNEVLK</sequence>
<protein>
    <recommendedName>
        <fullName evidence="4">PEP-CTERM sorting domain-containing protein</fullName>
    </recommendedName>
</protein>
<dbReference type="AlphaFoldDB" id="A0A951Q4Y4"/>
<evidence type="ECO:0000256" key="1">
    <source>
        <dbReference type="SAM" id="Phobius"/>
    </source>
</evidence>
<evidence type="ECO:0000313" key="3">
    <source>
        <dbReference type="Proteomes" id="UP000715781"/>
    </source>
</evidence>
<reference evidence="2" key="2">
    <citation type="journal article" date="2022" name="Microbiol. Resour. Announc.">
        <title>Metagenome Sequencing to Explore Phylogenomics of Terrestrial Cyanobacteria.</title>
        <authorList>
            <person name="Ward R.D."/>
            <person name="Stajich J.E."/>
            <person name="Johansen J.R."/>
            <person name="Huntemann M."/>
            <person name="Clum A."/>
            <person name="Foster B."/>
            <person name="Foster B."/>
            <person name="Roux S."/>
            <person name="Palaniappan K."/>
            <person name="Varghese N."/>
            <person name="Mukherjee S."/>
            <person name="Reddy T.B.K."/>
            <person name="Daum C."/>
            <person name="Copeland A."/>
            <person name="Chen I.A."/>
            <person name="Ivanova N.N."/>
            <person name="Kyrpides N.C."/>
            <person name="Shapiro N."/>
            <person name="Eloe-Fadrosh E.A."/>
            <person name="Pietrasiak N."/>
        </authorList>
    </citation>
    <scope>NUCLEOTIDE SEQUENCE</scope>
    <source>
        <strain evidence="2">JT2-VF2</strain>
    </source>
</reference>